<feature type="region of interest" description="Disordered" evidence="1">
    <location>
        <begin position="627"/>
        <end position="646"/>
    </location>
</feature>
<evidence type="ECO:0000313" key="4">
    <source>
        <dbReference type="Proteomes" id="UP001241605"/>
    </source>
</evidence>
<evidence type="ECO:0000259" key="2">
    <source>
        <dbReference type="Pfam" id="PF01471"/>
    </source>
</evidence>
<dbReference type="EMBL" id="CP124616">
    <property type="protein sequence ID" value="WGW02858.1"/>
    <property type="molecule type" value="Genomic_DNA"/>
</dbReference>
<dbReference type="Gene3D" id="1.10.101.10">
    <property type="entry name" value="PGBD-like superfamily/PGBD"/>
    <property type="match status" value="1"/>
</dbReference>
<dbReference type="InterPro" id="IPR002477">
    <property type="entry name" value="Peptidoglycan-bd-like"/>
</dbReference>
<feature type="compositionally biased region" description="Pro residues" evidence="1">
    <location>
        <begin position="553"/>
        <end position="564"/>
    </location>
</feature>
<reference evidence="3 4" key="1">
    <citation type="submission" date="2023-05" db="EMBL/GenBank/DDBJ databases">
        <title>YMD87, complete Genome.</title>
        <authorList>
            <person name="Zhang J."/>
            <person name="Xu X."/>
        </authorList>
    </citation>
    <scope>NUCLEOTIDE SEQUENCE [LARGE SCALE GENOMIC DNA]</scope>
    <source>
        <strain evidence="3 4">YMD87</strain>
    </source>
</reference>
<protein>
    <submittedName>
        <fullName evidence="3">Peptidoglycan-binding domain-containing protein</fullName>
    </submittedName>
</protein>
<name>A0ABY8QFQ6_9RHOB</name>
<feature type="domain" description="Peptidoglycan binding-like" evidence="2">
    <location>
        <begin position="586"/>
        <end position="637"/>
    </location>
</feature>
<evidence type="ECO:0000313" key="3">
    <source>
        <dbReference type="EMBL" id="WGW02858.1"/>
    </source>
</evidence>
<accession>A0ABY8QFQ6</accession>
<gene>
    <name evidence="3" type="ORF">QF118_13040</name>
</gene>
<dbReference type="Pfam" id="PF01471">
    <property type="entry name" value="PG_binding_1"/>
    <property type="match status" value="1"/>
</dbReference>
<dbReference type="RefSeq" id="WP_282299487.1">
    <property type="nucleotide sequence ID" value="NZ_CP124616.1"/>
</dbReference>
<feature type="compositionally biased region" description="Low complexity" evidence="1">
    <location>
        <begin position="505"/>
        <end position="521"/>
    </location>
</feature>
<evidence type="ECO:0000256" key="1">
    <source>
        <dbReference type="SAM" id="MobiDB-lite"/>
    </source>
</evidence>
<sequence>MPWAAGRPALDVTKSLAAAPNGLDRLTPIGLLRQSVQGSRLAVDPDTLLVREGPKAGSLGTCTPANFATLAQLGFGGPAHDARRIRCLDGRVFAEDTAPGASDIGALTLLDSDPFAARDTIDTAPWTWTILQPRPDQPPVSEVRFQGEQVALAAGRFAFDDYRALALPFSGTWHLVASDGLREHPAGRFGLLQGARPGFVDDPALVSTATSDRSPEGSEALLCLETKAGTVQYDVDGTPSAVDRCADWRGTDGFWSYRQGPVSGVEATGTASNGPVMRRNIAKGRFTDLVATGLPRVDAGGIKVPNALGVLTLTPSGTALDLASHSGATALFARLDGTYAAVTDNALHDLDGQPDPDDCPGIDAILTRLNNRVRIEAVERRGEHGLRIFGRDADQGPVRLSASCLHPEAISVFTETVSVATRTRHDALPADSAGSGFLGVQTNADAGGLTLTDGVDRQVAMKLDGDGAVLTLLGRNGGRNLVAVTEREAYLLDIDAALSLLAASPAQTTDVPEPVTEPQTEPARDPENRVGPSKPADPPVKPVEPQTSVESPPAAPQSAPPSPQIRPRSAPERAVEVLIDPRTLDRSAIRVLQTRLQRMGFYRITIDGLTGPGTDRAIRAYQQARGEAQTGLLTPSQAADLLGDPQ</sequence>
<dbReference type="InterPro" id="IPR036365">
    <property type="entry name" value="PGBD-like_sf"/>
</dbReference>
<feature type="region of interest" description="Disordered" evidence="1">
    <location>
        <begin position="505"/>
        <end position="571"/>
    </location>
</feature>
<dbReference type="SUPFAM" id="SSF47090">
    <property type="entry name" value="PGBD-like"/>
    <property type="match status" value="1"/>
</dbReference>
<dbReference type="InterPro" id="IPR036366">
    <property type="entry name" value="PGBDSf"/>
</dbReference>
<proteinExistence type="predicted"/>
<organism evidence="3 4">
    <name type="scientific">Tropicibacter oceani</name>
    <dbReference type="NCBI Taxonomy" id="3058420"/>
    <lineage>
        <taxon>Bacteria</taxon>
        <taxon>Pseudomonadati</taxon>
        <taxon>Pseudomonadota</taxon>
        <taxon>Alphaproteobacteria</taxon>
        <taxon>Rhodobacterales</taxon>
        <taxon>Roseobacteraceae</taxon>
        <taxon>Tropicibacter</taxon>
    </lineage>
</organism>
<dbReference type="Proteomes" id="UP001241605">
    <property type="component" value="Chromosome"/>
</dbReference>
<keyword evidence="4" id="KW-1185">Reference proteome</keyword>